<gene>
    <name evidence="3" type="ORF">UREG_01146</name>
</gene>
<feature type="transmembrane region" description="Helical" evidence="2">
    <location>
        <begin position="113"/>
        <end position="135"/>
    </location>
</feature>
<dbReference type="HOGENOM" id="CLU_012014_1_0_1"/>
<dbReference type="InParanoid" id="C4JGF5"/>
<dbReference type="GeneID" id="8440398"/>
<dbReference type="VEuPathDB" id="FungiDB:UREG_01146"/>
<dbReference type="OMA" id="DMSMRTW"/>
<evidence type="ECO:0008006" key="5">
    <source>
        <dbReference type="Google" id="ProtNLM"/>
    </source>
</evidence>
<dbReference type="OrthoDB" id="4721035at2759"/>
<accession>C4JGF5</accession>
<evidence type="ECO:0000256" key="2">
    <source>
        <dbReference type="SAM" id="Phobius"/>
    </source>
</evidence>
<feature type="region of interest" description="Disordered" evidence="1">
    <location>
        <begin position="779"/>
        <end position="803"/>
    </location>
</feature>
<evidence type="ECO:0000313" key="3">
    <source>
        <dbReference type="EMBL" id="EEP76297.1"/>
    </source>
</evidence>
<feature type="compositionally biased region" description="Pro residues" evidence="1">
    <location>
        <begin position="1"/>
        <end position="10"/>
    </location>
</feature>
<keyword evidence="4" id="KW-1185">Reference proteome</keyword>
<evidence type="ECO:0000256" key="1">
    <source>
        <dbReference type="SAM" id="MobiDB-lite"/>
    </source>
</evidence>
<keyword evidence="2" id="KW-1133">Transmembrane helix</keyword>
<feature type="transmembrane region" description="Helical" evidence="2">
    <location>
        <begin position="163"/>
        <end position="184"/>
    </location>
</feature>
<name>C4JGF5_UNCRE</name>
<organism evidence="3 4">
    <name type="scientific">Uncinocarpus reesii (strain UAMH 1704)</name>
    <dbReference type="NCBI Taxonomy" id="336963"/>
    <lineage>
        <taxon>Eukaryota</taxon>
        <taxon>Fungi</taxon>
        <taxon>Dikarya</taxon>
        <taxon>Ascomycota</taxon>
        <taxon>Pezizomycotina</taxon>
        <taxon>Eurotiomycetes</taxon>
        <taxon>Eurotiomycetidae</taxon>
        <taxon>Onygenales</taxon>
        <taxon>Onygenaceae</taxon>
        <taxon>Uncinocarpus</taxon>
    </lineage>
</organism>
<dbReference type="AlphaFoldDB" id="C4JGF5"/>
<feature type="compositionally biased region" description="Basic and acidic residues" evidence="1">
    <location>
        <begin position="31"/>
        <end position="43"/>
    </location>
</feature>
<feature type="transmembrane region" description="Helical" evidence="2">
    <location>
        <begin position="222"/>
        <end position="242"/>
    </location>
</feature>
<feature type="transmembrane region" description="Helical" evidence="2">
    <location>
        <begin position="689"/>
        <end position="710"/>
    </location>
</feature>
<dbReference type="KEGG" id="ure:UREG_01146"/>
<reference evidence="4" key="1">
    <citation type="journal article" date="2009" name="Genome Res.">
        <title>Comparative genomic analyses of the human fungal pathogens Coccidioides and their relatives.</title>
        <authorList>
            <person name="Sharpton T.J."/>
            <person name="Stajich J.E."/>
            <person name="Rounsley S.D."/>
            <person name="Gardner M.J."/>
            <person name="Wortman J.R."/>
            <person name="Jordar V.S."/>
            <person name="Maiti R."/>
            <person name="Kodira C.D."/>
            <person name="Neafsey D.E."/>
            <person name="Zeng Q."/>
            <person name="Hung C.-Y."/>
            <person name="McMahan C."/>
            <person name="Muszewska A."/>
            <person name="Grynberg M."/>
            <person name="Mandel M.A."/>
            <person name="Kellner E.M."/>
            <person name="Barker B.M."/>
            <person name="Galgiani J.N."/>
            <person name="Orbach M.J."/>
            <person name="Kirkland T.N."/>
            <person name="Cole G.T."/>
            <person name="Henn M.R."/>
            <person name="Birren B.W."/>
            <person name="Taylor J.W."/>
        </authorList>
    </citation>
    <scope>NUCLEOTIDE SEQUENCE [LARGE SCALE GENOMIC DNA]</scope>
    <source>
        <strain evidence="4">UAMH 1704</strain>
    </source>
</reference>
<proteinExistence type="predicted"/>
<dbReference type="eggNOG" id="ENOG502SHT7">
    <property type="taxonomic scope" value="Eukaryota"/>
</dbReference>
<evidence type="ECO:0000313" key="4">
    <source>
        <dbReference type="Proteomes" id="UP000002058"/>
    </source>
</evidence>
<feature type="compositionally biased region" description="Polar residues" evidence="1">
    <location>
        <begin position="46"/>
        <end position="68"/>
    </location>
</feature>
<dbReference type="EMBL" id="CH476615">
    <property type="protein sequence ID" value="EEP76297.1"/>
    <property type="molecule type" value="Genomic_DNA"/>
</dbReference>
<sequence>MEPTGQPGPQPALSQPDAVFSRGRTASASRRPYERLPSEDDISRLPGSQPSSPERTPNNNQARRSSATGLGLSGIGENFTNFIDNTFKPHSHSHSGDIKCSSRNNVIQRRTSWLSISILLLAFYSTAFSGIYLVVACVKPRFGNRIGTDGGLAPSTASLLSAFFAKTIELSFVTVFVAFLGQVLSRRALAKRSPGISIADMSMRSWIMQPGTLLTHWENVRYSALTILGMTALTTAWMAMLYTTAAETLVSPKLKFGPIEETTLYGQIASKFANPHYLASKCLTPISRETDPMHAGATCMELAHVGQSYHNYQQYTAQWASISRSGNFSHSLSERIKPVGTWYDNTTVTGSWIDVQNMTELSKKYGRLVNIATAAMPHSGVFKASRDPRNSLRQPSASAGLGEFTISASVASPAVQVTCVGMTEDELAPIIYEKWPNSLPLNISTWLTTAPPDMVHSPDMLNETVVDEIFGFGKKGSQRAPIFPKLPKPYNTMLNGTGNYPLDSLYILGASAPSSKGAPYVLCGLRGGMTSKCSTYYHAAASGGQLKANCGKEGGELAYYRTTLRSVSLVIDPDWKNVAMQWASAVSLGTGISDSNSSNARLLMQLTGGFNNETKEYSLEPQTPSLAEALAAMSSSTLLMSVEDSTFSQNWTYGNDPVIEDGNTVYEDFKATIRASEYASGGTEPWQGVFYIVLVHVFLTNLICLGYMYFDIRGAQVTDFTEPQNIFALALNSPSNDRLQGACGAGPEGRQLSERWRIEMDERDEHYYITNKRNAAGLRNRTVGRNEEGGDLEASPQGGSLSPAVNEYRKLQRSRHSFTLLS</sequence>
<dbReference type="Proteomes" id="UP000002058">
    <property type="component" value="Unassembled WGS sequence"/>
</dbReference>
<dbReference type="RefSeq" id="XP_002541630.1">
    <property type="nucleotide sequence ID" value="XM_002541584.1"/>
</dbReference>
<feature type="region of interest" description="Disordered" evidence="1">
    <location>
        <begin position="1"/>
        <end position="71"/>
    </location>
</feature>
<keyword evidence="2" id="KW-0472">Membrane</keyword>
<protein>
    <recommendedName>
        <fullName evidence="5">Mcm2 3 5 family protein</fullName>
    </recommendedName>
</protein>
<keyword evidence="2" id="KW-0812">Transmembrane</keyword>